<evidence type="ECO:0000256" key="5">
    <source>
        <dbReference type="ARBA" id="ARBA00022989"/>
    </source>
</evidence>
<dbReference type="Proteomes" id="UP000001823">
    <property type="component" value="Chromosome"/>
</dbReference>
<keyword evidence="11" id="KW-1185">Reference proteome</keyword>
<feature type="transmembrane region" description="Helical" evidence="8">
    <location>
        <begin position="7"/>
        <end position="24"/>
    </location>
</feature>
<evidence type="ECO:0000256" key="4">
    <source>
        <dbReference type="ARBA" id="ARBA00022692"/>
    </source>
</evidence>
<dbReference type="AlphaFoldDB" id="A0A0H2YUT4"/>
<dbReference type="PANTHER" id="PTHR34390:SF1">
    <property type="entry name" value="SUCCINATE TRANSPORTER SUBUNIT YJJB-RELATED"/>
    <property type="match status" value="1"/>
</dbReference>
<dbReference type="GO" id="GO:0015744">
    <property type="term" value="P:succinate transport"/>
    <property type="evidence" value="ECO:0007669"/>
    <property type="project" value="TreeGrafter"/>
</dbReference>
<evidence type="ECO:0000256" key="3">
    <source>
        <dbReference type="ARBA" id="ARBA00022519"/>
    </source>
</evidence>
<dbReference type="InterPro" id="IPR050539">
    <property type="entry name" value="ThrE_Dicarb/AminoAcid_Exp"/>
</dbReference>
<dbReference type="PANTHER" id="PTHR34390">
    <property type="entry name" value="UPF0442 PROTEIN YJJB-RELATED"/>
    <property type="match status" value="1"/>
</dbReference>
<reference evidence="10 11" key="1">
    <citation type="journal article" date="2006" name="Genome Res.">
        <title>Skewed genomic variability in strains of the toxigenic bacterial pathogen, Clostridium perfringens.</title>
        <authorList>
            <person name="Myers G.S."/>
            <person name="Rasko D.A."/>
            <person name="Cheung J.K."/>
            <person name="Ravel J."/>
            <person name="Seshadri R."/>
            <person name="Deboy R.T."/>
            <person name="Ren Q."/>
            <person name="Varga J."/>
            <person name="Awad M.M."/>
            <person name="Brinkac L.M."/>
            <person name="Daugherty S.C."/>
            <person name="Haft D.H."/>
            <person name="Dodson R.J."/>
            <person name="Madupu R."/>
            <person name="Nelson W.C."/>
            <person name="Rosovitz M.J."/>
            <person name="Sullivan S.A."/>
            <person name="Khouri H."/>
            <person name="Dimitrov G.I."/>
            <person name="Watkins K.L."/>
            <person name="Mulligan S."/>
            <person name="Benton J."/>
            <person name="Radune D."/>
            <person name="Fisher D.J."/>
            <person name="Atkins H.S."/>
            <person name="Hiscox T."/>
            <person name="Jost B.H."/>
            <person name="Billington S.J."/>
            <person name="Songer J.G."/>
            <person name="McClane B.A."/>
            <person name="Titball R.W."/>
            <person name="Rood J.I."/>
            <person name="Melville S.B."/>
            <person name="Paulsen I.T."/>
        </authorList>
    </citation>
    <scope>NUCLEOTIDE SEQUENCE [LARGE SCALE GENOMIC DNA]</scope>
    <source>
        <strain evidence="11">ATCC 13124 / DSM 756 / JCM 1290 / NCIMB 6125 / NCTC 8237 / S 107 / Type A</strain>
    </source>
</reference>
<comment type="subcellular location">
    <subcellularLocation>
        <location evidence="1">Cell membrane</location>
        <topology evidence="1">Multi-pass membrane protein</topology>
    </subcellularLocation>
</comment>
<dbReference type="STRING" id="195103.CPF_2186"/>
<evidence type="ECO:0000256" key="6">
    <source>
        <dbReference type="ARBA" id="ARBA00023136"/>
    </source>
</evidence>
<sequence length="173" mass="18951">MVLIKEVLATFIATIAFGVLFNIHGKNLFFAGIGGALGWLVYKIGLYFGLSVILSMFFSAIAFSAYSEIYARILKTPVTTIVVCALIPLVPGGGMYNTMYEAIKGDAMSTWNQAIMTISSSGALALGVLFVSTITRLINNRKKQYTHGSLNPKNILLFKKLKNKSNIDFHTKK</sequence>
<keyword evidence="2" id="KW-1003">Cell membrane</keyword>
<evidence type="ECO:0000256" key="2">
    <source>
        <dbReference type="ARBA" id="ARBA00022475"/>
    </source>
</evidence>
<protein>
    <recommendedName>
        <fullName evidence="9">Threonine/Serine exporter ThrE domain-containing protein</fullName>
    </recommendedName>
</protein>
<evidence type="ECO:0000256" key="1">
    <source>
        <dbReference type="ARBA" id="ARBA00004651"/>
    </source>
</evidence>
<dbReference type="PaxDb" id="195103-CPF_2186"/>
<dbReference type="HOGENOM" id="CLU_117642_3_0_9"/>
<keyword evidence="3" id="KW-0997">Cell inner membrane</keyword>
<feature type="transmembrane region" description="Helical" evidence="8">
    <location>
        <begin position="44"/>
        <end position="66"/>
    </location>
</feature>
<evidence type="ECO:0000259" key="9">
    <source>
        <dbReference type="Pfam" id="PF12821"/>
    </source>
</evidence>
<feature type="transmembrane region" description="Helical" evidence="8">
    <location>
        <begin position="78"/>
        <end position="96"/>
    </location>
</feature>
<dbReference type="GeneID" id="93001533"/>
<dbReference type="RefSeq" id="WP_003451569.1">
    <property type="nucleotide sequence ID" value="NC_008261.1"/>
</dbReference>
<proteinExistence type="inferred from homology"/>
<evidence type="ECO:0000313" key="11">
    <source>
        <dbReference type="Proteomes" id="UP000001823"/>
    </source>
</evidence>
<dbReference type="EMBL" id="CP000246">
    <property type="protein sequence ID" value="ABG84882.1"/>
    <property type="molecule type" value="Genomic_DNA"/>
</dbReference>
<gene>
    <name evidence="10" type="ordered locus">CPF_2186</name>
</gene>
<feature type="transmembrane region" description="Helical" evidence="8">
    <location>
        <begin position="116"/>
        <end position="138"/>
    </location>
</feature>
<name>A0A0H2YUT4_CLOP1</name>
<evidence type="ECO:0000313" key="10">
    <source>
        <dbReference type="EMBL" id="ABG84882.1"/>
    </source>
</evidence>
<organism evidence="10 11">
    <name type="scientific">Clostridium perfringens (strain ATCC 13124 / DSM 756 / JCM 1290 / NCIMB 6125 / NCTC 8237 / Type A)</name>
    <dbReference type="NCBI Taxonomy" id="195103"/>
    <lineage>
        <taxon>Bacteria</taxon>
        <taxon>Bacillati</taxon>
        <taxon>Bacillota</taxon>
        <taxon>Clostridia</taxon>
        <taxon>Eubacteriales</taxon>
        <taxon>Clostridiaceae</taxon>
        <taxon>Clostridium</taxon>
    </lineage>
</organism>
<comment type="similarity">
    <text evidence="7">Belongs to the ThrE exporter (TC 2.A.79) family.</text>
</comment>
<keyword evidence="5 8" id="KW-1133">Transmembrane helix</keyword>
<dbReference type="KEGG" id="cpf:CPF_2186"/>
<dbReference type="Pfam" id="PF12821">
    <property type="entry name" value="ThrE_2"/>
    <property type="match status" value="1"/>
</dbReference>
<evidence type="ECO:0000256" key="7">
    <source>
        <dbReference type="ARBA" id="ARBA00034125"/>
    </source>
</evidence>
<keyword evidence="6 8" id="KW-0472">Membrane</keyword>
<accession>A0A0H2YUT4</accession>
<dbReference type="GO" id="GO:0005886">
    <property type="term" value="C:plasma membrane"/>
    <property type="evidence" value="ECO:0007669"/>
    <property type="project" value="UniProtKB-SubCell"/>
</dbReference>
<dbReference type="InterPro" id="IPR024528">
    <property type="entry name" value="ThrE_2"/>
</dbReference>
<feature type="domain" description="Threonine/Serine exporter ThrE" evidence="9">
    <location>
        <begin position="7"/>
        <end position="134"/>
    </location>
</feature>
<dbReference type="eggNOG" id="COG3610">
    <property type="taxonomic scope" value="Bacteria"/>
</dbReference>
<evidence type="ECO:0000256" key="8">
    <source>
        <dbReference type="SAM" id="Phobius"/>
    </source>
</evidence>
<keyword evidence="4 8" id="KW-0812">Transmembrane</keyword>